<evidence type="ECO:0000313" key="2">
    <source>
        <dbReference type="Proteomes" id="UP000553193"/>
    </source>
</evidence>
<name>A0A840AGT0_9PROT</name>
<keyword evidence="2" id="KW-1185">Reference proteome</keyword>
<protein>
    <recommendedName>
        <fullName evidence="3">GatB/YqeY domain-containing protein</fullName>
    </recommendedName>
</protein>
<comment type="caution">
    <text evidence="1">The sequence shown here is derived from an EMBL/GenBank/DDBJ whole genome shotgun (WGS) entry which is preliminary data.</text>
</comment>
<sequence>MSLRDRFTAELKTSMLAKDAPRTAALRMITAKLKDTDIAARPGPPVDDAAIIAMLRGMAKSRRESVELYRQGNRPELADKEEAEIAVIEAFLPQQMDEAAMQAAVQAAVAETGATSIKDMGKVMAALKAKHAASLDMAKAGPLVKAALGG</sequence>
<dbReference type="PANTHER" id="PTHR28055">
    <property type="entry name" value="ALTERED INHERITANCE OF MITOCHONDRIA PROTEIN 41, MITOCHONDRIAL"/>
    <property type="match status" value="1"/>
</dbReference>
<dbReference type="AlphaFoldDB" id="A0A840AGT0"/>
<dbReference type="Proteomes" id="UP000553193">
    <property type="component" value="Unassembled WGS sequence"/>
</dbReference>
<dbReference type="PANTHER" id="PTHR28055:SF1">
    <property type="entry name" value="ALTERED INHERITANCE OF MITOCHONDRIA PROTEIN 41, MITOCHONDRIAL"/>
    <property type="match status" value="1"/>
</dbReference>
<dbReference type="InterPro" id="IPR003789">
    <property type="entry name" value="Asn/Gln_tRNA_amidoTrase-B-like"/>
</dbReference>
<accession>A0A840AGT0</accession>
<evidence type="ECO:0008006" key="3">
    <source>
        <dbReference type="Google" id="ProtNLM"/>
    </source>
</evidence>
<dbReference type="GO" id="GO:0016884">
    <property type="term" value="F:carbon-nitrogen ligase activity, with glutamine as amido-N-donor"/>
    <property type="evidence" value="ECO:0007669"/>
    <property type="project" value="InterPro"/>
</dbReference>
<dbReference type="InterPro" id="IPR023168">
    <property type="entry name" value="GatB_Yqey_C_2"/>
</dbReference>
<dbReference type="InterPro" id="IPR019004">
    <property type="entry name" value="YqeY/Aim41"/>
</dbReference>
<organism evidence="1 2">
    <name type="scientific">Roseococcus suduntuyensis</name>
    <dbReference type="NCBI Taxonomy" id="455361"/>
    <lineage>
        <taxon>Bacteria</taxon>
        <taxon>Pseudomonadati</taxon>
        <taxon>Pseudomonadota</taxon>
        <taxon>Alphaproteobacteria</taxon>
        <taxon>Acetobacterales</taxon>
        <taxon>Roseomonadaceae</taxon>
        <taxon>Roseococcus</taxon>
    </lineage>
</organism>
<dbReference type="RefSeq" id="WP_184384896.1">
    <property type="nucleotide sequence ID" value="NZ_JACIDJ010000004.1"/>
</dbReference>
<dbReference type="InterPro" id="IPR042184">
    <property type="entry name" value="YqeY/Aim41_N"/>
</dbReference>
<proteinExistence type="predicted"/>
<dbReference type="Gene3D" id="1.10.1510.10">
    <property type="entry name" value="Uncharacterised protein YqeY/AIM41 PF09424, N-terminal domain"/>
    <property type="match status" value="1"/>
</dbReference>
<dbReference type="EMBL" id="JACIDJ010000004">
    <property type="protein sequence ID" value="MBB3899285.1"/>
    <property type="molecule type" value="Genomic_DNA"/>
</dbReference>
<dbReference type="Pfam" id="PF09424">
    <property type="entry name" value="YqeY"/>
    <property type="match status" value="1"/>
</dbReference>
<dbReference type="SUPFAM" id="SSF89095">
    <property type="entry name" value="GatB/YqeY motif"/>
    <property type="match status" value="1"/>
</dbReference>
<evidence type="ECO:0000313" key="1">
    <source>
        <dbReference type="EMBL" id="MBB3899285.1"/>
    </source>
</evidence>
<dbReference type="Gene3D" id="1.10.10.410">
    <property type="match status" value="1"/>
</dbReference>
<reference evidence="1 2" key="1">
    <citation type="submission" date="2020-08" db="EMBL/GenBank/DDBJ databases">
        <title>Genomic Encyclopedia of Type Strains, Phase IV (KMG-IV): sequencing the most valuable type-strain genomes for metagenomic binning, comparative biology and taxonomic classification.</title>
        <authorList>
            <person name="Goeker M."/>
        </authorList>
    </citation>
    <scope>NUCLEOTIDE SEQUENCE [LARGE SCALE GENOMIC DNA]</scope>
    <source>
        <strain evidence="1 2">DSM 19979</strain>
    </source>
</reference>
<gene>
    <name evidence="1" type="ORF">GGQ83_002733</name>
</gene>